<sequence>MEFGSVTELTAACRGRHVIVGSHGGAITARYALACGVASVIFHDAGIGLDAAGVRALELLQAAGVPAAAVSHLTARIGDPRDMLARGRVSRCNPAAAALGAAPGVGAAEVAARFAAAPARAAPCVAAAPFVPARYPLADDVTGLDSAAELDSRDDGALVVTGSHGGLPGADSHRAAKARPRFLAFNDAGRGADDAGVARLAVLAEQGLAAVAVDAFTARIGDARSSWETGVVSAVNAVARALGAAEGTPLRAAVAALR</sequence>
<reference evidence="1" key="1">
    <citation type="submission" date="2016-04" db="EMBL/GenBank/DDBJ databases">
        <authorList>
            <person name="Evans L.H."/>
            <person name="Alamgir A."/>
            <person name="Owens N."/>
            <person name="Weber N.D."/>
            <person name="Virtaneva K."/>
            <person name="Barbian K."/>
            <person name="Babar A."/>
            <person name="Rosenke K."/>
        </authorList>
    </citation>
    <scope>NUCLEOTIDE SEQUENCE</scope>
    <source>
        <strain evidence="1">86</strain>
    </source>
</reference>
<organism evidence="1">
    <name type="scientific">uncultured Alphaproteobacteria bacterium</name>
    <dbReference type="NCBI Taxonomy" id="91750"/>
    <lineage>
        <taxon>Bacteria</taxon>
        <taxon>Pseudomonadati</taxon>
        <taxon>Pseudomonadota</taxon>
        <taxon>Alphaproteobacteria</taxon>
        <taxon>environmental samples</taxon>
    </lineage>
</organism>
<gene>
    <name evidence="1" type="ORF">KL86APRO_20308</name>
</gene>
<name>A0A212KJG4_9PROT</name>
<evidence type="ECO:0000313" key="1">
    <source>
        <dbReference type="EMBL" id="SBW11791.1"/>
    </source>
</evidence>
<dbReference type="AlphaFoldDB" id="A0A212KJG4"/>
<dbReference type="EMBL" id="FLUO01000002">
    <property type="protein sequence ID" value="SBW11791.1"/>
    <property type="molecule type" value="Genomic_DNA"/>
</dbReference>
<protein>
    <submittedName>
        <fullName evidence="1">Uncharacterized protein</fullName>
    </submittedName>
</protein>
<proteinExistence type="predicted"/>
<accession>A0A212KJG4</accession>